<feature type="domain" description="NTF2-like" evidence="2">
    <location>
        <begin position="233"/>
        <end position="377"/>
    </location>
</feature>
<proteinExistence type="predicted"/>
<dbReference type="EMBL" id="JAKLMC020000045">
    <property type="protein sequence ID" value="KAK5948614.1"/>
    <property type="molecule type" value="Genomic_DNA"/>
</dbReference>
<feature type="signal peptide" evidence="1">
    <location>
        <begin position="1"/>
        <end position="19"/>
    </location>
</feature>
<comment type="caution">
    <text evidence="3">The sequence shown here is derived from an EMBL/GenBank/DDBJ whole genome shotgun (WGS) entry which is preliminary data.</text>
</comment>
<name>A0AAN8E856_9EURO</name>
<feature type="chain" id="PRO_5042927852" description="NTF2-like domain-containing protein" evidence="1">
    <location>
        <begin position="20"/>
        <end position="396"/>
    </location>
</feature>
<dbReference type="Proteomes" id="UP001316803">
    <property type="component" value="Unassembled WGS sequence"/>
</dbReference>
<evidence type="ECO:0000313" key="3">
    <source>
        <dbReference type="EMBL" id="KAK5948614.1"/>
    </source>
</evidence>
<gene>
    <name evidence="3" type="ORF">OHC33_010373</name>
</gene>
<protein>
    <recommendedName>
        <fullName evidence="2">NTF2-like domain-containing protein</fullName>
    </recommendedName>
</protein>
<evidence type="ECO:0000259" key="2">
    <source>
        <dbReference type="Pfam" id="PF26534"/>
    </source>
</evidence>
<evidence type="ECO:0000313" key="4">
    <source>
        <dbReference type="Proteomes" id="UP001316803"/>
    </source>
</evidence>
<dbReference type="InterPro" id="IPR058645">
    <property type="entry name" value="NTF2-like_dom_7"/>
</dbReference>
<dbReference type="Pfam" id="PF26534">
    <property type="entry name" value="NTF2_7"/>
    <property type="match status" value="1"/>
</dbReference>
<sequence>MPSLFRSAAALAMAGAAFANPLKRGEDACLAAVTGKAALGDDGLRKEHCSSFIKTIVTPSAVTVTTTITDAPKPTEWENYKRDVTVCPNEVPNYASACDEAGYKSACGAWGVHGETTITIPATTTTKTVYIGGGGNGGHGGNTGVCTSTAVISVTKSGCSGGVTTSTVTETGKGSTVTSTVTAGKETVTVGKETVTVGKETVTVTKIGGDGCTAPLPTTTSHAVSTPTGTPEKCLDDKKAAEFTEAFKTLLEFTSYNGTQGPPGRGYRFDVSAQYLAEDFVDYSDSINWMAGFPLGGVTFGSRQAFDYGQGILQPELKVQTLLVSHSCNTITWRWQATTPTQSSVMGINHMILTEDLSQIQTNYAEFDNAAWLYSFGLPCKTPTANTTAPAARMLN</sequence>
<keyword evidence="1" id="KW-0732">Signal</keyword>
<organism evidence="3 4">
    <name type="scientific">Knufia fluminis</name>
    <dbReference type="NCBI Taxonomy" id="191047"/>
    <lineage>
        <taxon>Eukaryota</taxon>
        <taxon>Fungi</taxon>
        <taxon>Dikarya</taxon>
        <taxon>Ascomycota</taxon>
        <taxon>Pezizomycotina</taxon>
        <taxon>Eurotiomycetes</taxon>
        <taxon>Chaetothyriomycetidae</taxon>
        <taxon>Chaetothyriales</taxon>
        <taxon>Trichomeriaceae</taxon>
        <taxon>Knufia</taxon>
    </lineage>
</organism>
<dbReference type="AlphaFoldDB" id="A0AAN8E856"/>
<keyword evidence="4" id="KW-1185">Reference proteome</keyword>
<reference evidence="3 4" key="1">
    <citation type="submission" date="2022-12" db="EMBL/GenBank/DDBJ databases">
        <title>Genomic features and morphological characterization of a novel Knufia sp. strain isolated from spacecraft assembly facility.</title>
        <authorList>
            <person name="Teixeira M."/>
            <person name="Chander A.M."/>
            <person name="Stajich J.E."/>
            <person name="Venkateswaran K."/>
        </authorList>
    </citation>
    <scope>NUCLEOTIDE SEQUENCE [LARGE SCALE GENOMIC DNA]</scope>
    <source>
        <strain evidence="3 4">FJI-L2-BK-P2</strain>
    </source>
</reference>
<accession>A0AAN8E856</accession>
<evidence type="ECO:0000256" key="1">
    <source>
        <dbReference type="SAM" id="SignalP"/>
    </source>
</evidence>